<dbReference type="PRINTS" id="PR00111">
    <property type="entry name" value="ABHYDROLASE"/>
</dbReference>
<reference evidence="2 3" key="1">
    <citation type="submission" date="2017-05" db="EMBL/GenBank/DDBJ databases">
        <authorList>
            <person name="Song R."/>
            <person name="Chenine A.L."/>
            <person name="Ruprecht R.M."/>
        </authorList>
    </citation>
    <scope>NUCLEOTIDE SEQUENCE [LARGE SCALE GENOMIC DNA]</scope>
    <source>
        <strain evidence="2 3">DSM 26136</strain>
    </source>
</reference>
<protein>
    <submittedName>
        <fullName evidence="2">3-oxoadipate enol-lactonase</fullName>
    </submittedName>
</protein>
<dbReference type="AlphaFoldDB" id="A0A1Y0EM36"/>
<dbReference type="SUPFAM" id="SSF53474">
    <property type="entry name" value="alpha/beta-Hydrolases"/>
    <property type="match status" value="1"/>
</dbReference>
<dbReference type="Gene3D" id="3.40.50.1820">
    <property type="entry name" value="alpha/beta hydrolase"/>
    <property type="match status" value="1"/>
</dbReference>
<sequence length="270" mass="27932">MSQAALSLNTRRGAFRVTVDGDPDAPALILSNSLGTTLEMWDPQVAALAKAFRLVRYDTRGHGGSPVTPGPYDFDGLGQDVLAVLDALAIETAAFCGISMGGHTGLWLGVHAPARLRALAVCNSAARIGAASAWHERAAAVRANGAAGMQALADSAPGRWFSEGFIQAQPAVVQRAQAGLARIAPEGYAACCEALATSDLRDSLHRIDVPTLLLAGAHDPVTTVAHAQAMQAAIAGAQLAVVPASHLSNLEAPQAFEQVVLEFMASALVR</sequence>
<dbReference type="InterPro" id="IPR050471">
    <property type="entry name" value="AB_hydrolase"/>
</dbReference>
<dbReference type="RefSeq" id="WP_087279100.1">
    <property type="nucleotide sequence ID" value="NZ_CP021455.1"/>
</dbReference>
<evidence type="ECO:0000259" key="1">
    <source>
        <dbReference type="Pfam" id="PF00561"/>
    </source>
</evidence>
<gene>
    <name evidence="2" type="ORF">CCO03_07080</name>
</gene>
<dbReference type="InterPro" id="IPR000639">
    <property type="entry name" value="Epox_hydrolase-like"/>
</dbReference>
<feature type="domain" description="AB hydrolase-1" evidence="1">
    <location>
        <begin position="26"/>
        <end position="253"/>
    </location>
</feature>
<dbReference type="PRINTS" id="PR00412">
    <property type="entry name" value="EPOXHYDRLASE"/>
</dbReference>
<accession>A0A1Y0EM36</accession>
<dbReference type="Pfam" id="PF00561">
    <property type="entry name" value="Abhydrolase_1"/>
    <property type="match status" value="1"/>
</dbReference>
<dbReference type="OrthoDB" id="9793083at2"/>
<name>A0A1Y0EM36_9BURK</name>
<dbReference type="NCBIfam" id="TIGR02427">
    <property type="entry name" value="protocat_pcaD"/>
    <property type="match status" value="1"/>
</dbReference>
<dbReference type="InterPro" id="IPR000073">
    <property type="entry name" value="AB_hydrolase_1"/>
</dbReference>
<dbReference type="Proteomes" id="UP000196138">
    <property type="component" value="Chromosome"/>
</dbReference>
<organism evidence="2 3">
    <name type="scientific">Comamonas serinivorans</name>
    <dbReference type="NCBI Taxonomy" id="1082851"/>
    <lineage>
        <taxon>Bacteria</taxon>
        <taxon>Pseudomonadati</taxon>
        <taxon>Pseudomonadota</taxon>
        <taxon>Betaproteobacteria</taxon>
        <taxon>Burkholderiales</taxon>
        <taxon>Comamonadaceae</taxon>
        <taxon>Comamonas</taxon>
    </lineage>
</organism>
<dbReference type="EMBL" id="CP021455">
    <property type="protein sequence ID" value="ARU04468.1"/>
    <property type="molecule type" value="Genomic_DNA"/>
</dbReference>
<evidence type="ECO:0000313" key="2">
    <source>
        <dbReference type="EMBL" id="ARU04468.1"/>
    </source>
</evidence>
<dbReference type="PANTHER" id="PTHR43433">
    <property type="entry name" value="HYDROLASE, ALPHA/BETA FOLD FAMILY PROTEIN"/>
    <property type="match status" value="1"/>
</dbReference>
<dbReference type="PANTHER" id="PTHR43433:SF1">
    <property type="entry name" value="BLL5160 PROTEIN"/>
    <property type="match status" value="1"/>
</dbReference>
<evidence type="ECO:0000313" key="3">
    <source>
        <dbReference type="Proteomes" id="UP000196138"/>
    </source>
</evidence>
<dbReference type="InterPro" id="IPR029058">
    <property type="entry name" value="AB_hydrolase_fold"/>
</dbReference>
<dbReference type="GO" id="GO:0042952">
    <property type="term" value="P:beta-ketoadipate pathway"/>
    <property type="evidence" value="ECO:0007669"/>
    <property type="project" value="InterPro"/>
</dbReference>
<proteinExistence type="predicted"/>
<dbReference type="KEGG" id="cser:CCO03_07080"/>
<keyword evidence="3" id="KW-1185">Reference proteome</keyword>
<dbReference type="GO" id="GO:0047570">
    <property type="term" value="F:3-oxoadipate enol-lactonase activity"/>
    <property type="evidence" value="ECO:0007669"/>
    <property type="project" value="InterPro"/>
</dbReference>
<dbReference type="InterPro" id="IPR026968">
    <property type="entry name" value="PcaD/CatD"/>
</dbReference>